<evidence type="ECO:0000313" key="2">
    <source>
        <dbReference type="Proteomes" id="UP000680206"/>
    </source>
</evidence>
<dbReference type="Gene3D" id="1.10.150.720">
    <property type="entry name" value="Haloacid dehalogenase-like hydrolase"/>
    <property type="match status" value="1"/>
</dbReference>
<proteinExistence type="predicted"/>
<dbReference type="InterPro" id="IPR051828">
    <property type="entry name" value="HAD-like_hydrolase_domain"/>
</dbReference>
<dbReference type="Gene3D" id="3.40.50.1000">
    <property type="entry name" value="HAD superfamily/HAD-like"/>
    <property type="match status" value="1"/>
</dbReference>
<dbReference type="Proteomes" id="UP000680206">
    <property type="component" value="Unassembled WGS sequence"/>
</dbReference>
<name>A0ABS3RGW3_9ACTN</name>
<reference evidence="1 2" key="1">
    <citation type="submission" date="2021-03" db="EMBL/GenBank/DDBJ databases">
        <title>Actinomadura violae sp. nov., isolated from lichen in Thailand.</title>
        <authorList>
            <person name="Kanchanasin P."/>
            <person name="Saeng-In P."/>
            <person name="Phongsopitanun W."/>
            <person name="Yuki M."/>
            <person name="Kudo T."/>
            <person name="Ohkuma M."/>
            <person name="Tanasupawat S."/>
        </authorList>
    </citation>
    <scope>NUCLEOTIDE SEQUENCE [LARGE SCALE GENOMIC DNA]</scope>
    <source>
        <strain evidence="1 2">LCR2-06</strain>
    </source>
</reference>
<dbReference type="RefSeq" id="WP_208235576.1">
    <property type="nucleotide sequence ID" value="NZ_JAGEPF010000001.1"/>
</dbReference>
<dbReference type="GO" id="GO:0016787">
    <property type="term" value="F:hydrolase activity"/>
    <property type="evidence" value="ECO:0007669"/>
    <property type="project" value="UniProtKB-KW"/>
</dbReference>
<dbReference type="InterPro" id="IPR044924">
    <property type="entry name" value="HAD-SF_hydro_IA_REG-2-like_cap"/>
</dbReference>
<comment type="caution">
    <text evidence="1">The sequence shown here is derived from an EMBL/GenBank/DDBJ whole genome shotgun (WGS) entry which is preliminary data.</text>
</comment>
<gene>
    <name evidence="1" type="ORF">J4709_00015</name>
</gene>
<dbReference type="SFLD" id="SFLDG01129">
    <property type="entry name" value="C1.5:_HAD__Beta-PGM__Phosphata"/>
    <property type="match status" value="1"/>
</dbReference>
<keyword evidence="1" id="KW-0378">Hydrolase</keyword>
<dbReference type="Pfam" id="PF00702">
    <property type="entry name" value="Hydrolase"/>
    <property type="match status" value="1"/>
</dbReference>
<organism evidence="1 2">
    <name type="scientific">Actinomadura violacea</name>
    <dbReference type="NCBI Taxonomy" id="2819934"/>
    <lineage>
        <taxon>Bacteria</taxon>
        <taxon>Bacillati</taxon>
        <taxon>Actinomycetota</taxon>
        <taxon>Actinomycetes</taxon>
        <taxon>Streptosporangiales</taxon>
        <taxon>Thermomonosporaceae</taxon>
        <taxon>Actinomadura</taxon>
    </lineage>
</organism>
<keyword evidence="2" id="KW-1185">Reference proteome</keyword>
<dbReference type="NCBIfam" id="TIGR01549">
    <property type="entry name" value="HAD-SF-IA-v1"/>
    <property type="match status" value="1"/>
</dbReference>
<protein>
    <submittedName>
        <fullName evidence="1">HAD family hydrolase</fullName>
    </submittedName>
</protein>
<evidence type="ECO:0000313" key="1">
    <source>
        <dbReference type="EMBL" id="MBO2455968.1"/>
    </source>
</evidence>
<dbReference type="SUPFAM" id="SSF56784">
    <property type="entry name" value="HAD-like"/>
    <property type="match status" value="1"/>
</dbReference>
<dbReference type="InterPro" id="IPR036412">
    <property type="entry name" value="HAD-like_sf"/>
</dbReference>
<sequence length="243" mass="27088">MSRDVGIIWDFDGTLAERPGLWSGCLLEIISDHDPHHGISRSEIAALMHTGFPWHTPERPHPQLCEPNAWWREMTSLLASVLHRLGFSPTTARQLASRVHEHYIDAGIGWRVFPEVRHELQRLRDLQCRQVILSNHSPELPALVGHLGLADYFDAILTSALIGFEKPHPGSYAAARNILPTATDLWMIGDSEEADALGPERNGIRGILLCRNGLHPPQRATRHAVSLRATVDIVLSPTHKPPS</sequence>
<dbReference type="PANTHER" id="PTHR46191">
    <property type="match status" value="1"/>
</dbReference>
<dbReference type="EMBL" id="JAGEPF010000001">
    <property type="protein sequence ID" value="MBO2455968.1"/>
    <property type="molecule type" value="Genomic_DNA"/>
</dbReference>
<dbReference type="PANTHER" id="PTHR46191:SF2">
    <property type="entry name" value="HALOACID DEHALOGENASE-LIKE HYDROLASE DOMAIN-CONTAINING PROTEIN 3"/>
    <property type="match status" value="1"/>
</dbReference>
<dbReference type="InterPro" id="IPR006439">
    <property type="entry name" value="HAD-SF_hydro_IA"/>
</dbReference>
<accession>A0ABS3RGW3</accession>
<dbReference type="SFLD" id="SFLDS00003">
    <property type="entry name" value="Haloacid_Dehalogenase"/>
    <property type="match status" value="1"/>
</dbReference>
<dbReference type="InterPro" id="IPR023214">
    <property type="entry name" value="HAD_sf"/>
</dbReference>